<feature type="compositionally biased region" description="Low complexity" evidence="1">
    <location>
        <begin position="49"/>
        <end position="64"/>
    </location>
</feature>
<evidence type="ECO:0000259" key="2">
    <source>
        <dbReference type="Pfam" id="PF20237"/>
    </source>
</evidence>
<feature type="compositionally biased region" description="Polar residues" evidence="1">
    <location>
        <begin position="103"/>
        <end position="117"/>
    </location>
</feature>
<reference evidence="4" key="1">
    <citation type="journal article" date="2014" name="Nat. Commun.">
        <title>Genomic adaptations of the halophilic Dead Sea filamentous fungus Eurotium rubrum.</title>
        <authorList>
            <person name="Kis-Papo T."/>
            <person name="Weig A.R."/>
            <person name="Riley R."/>
            <person name="Persoh D."/>
            <person name="Salamov A."/>
            <person name="Sun H."/>
            <person name="Lipzen A."/>
            <person name="Wasser S.P."/>
            <person name="Rambold G."/>
            <person name="Grigoriev I.V."/>
            <person name="Nevo E."/>
        </authorList>
    </citation>
    <scope>NUCLEOTIDE SEQUENCE [LARGE SCALE GENOMIC DNA]</scope>
    <source>
        <strain evidence="4">CBS 135680</strain>
    </source>
</reference>
<proteinExistence type="predicted"/>
<evidence type="ECO:0000313" key="4">
    <source>
        <dbReference type="Proteomes" id="UP000019804"/>
    </source>
</evidence>
<dbReference type="OrthoDB" id="5416037at2759"/>
<feature type="region of interest" description="Disordered" evidence="1">
    <location>
        <begin position="268"/>
        <end position="297"/>
    </location>
</feature>
<dbReference type="Proteomes" id="UP000019804">
    <property type="component" value="Unassembled WGS sequence"/>
</dbReference>
<feature type="region of interest" description="Disordered" evidence="1">
    <location>
        <begin position="1"/>
        <end position="225"/>
    </location>
</feature>
<feature type="domain" description="DUF6594" evidence="2">
    <location>
        <begin position="209"/>
        <end position="433"/>
    </location>
</feature>
<feature type="compositionally biased region" description="Acidic residues" evidence="1">
    <location>
        <begin position="80"/>
        <end position="98"/>
    </location>
</feature>
<feature type="compositionally biased region" description="Low complexity" evidence="1">
    <location>
        <begin position="17"/>
        <end position="32"/>
    </location>
</feature>
<dbReference type="RefSeq" id="XP_040638354.1">
    <property type="nucleotide sequence ID" value="XM_040784415.1"/>
</dbReference>
<name>A0A017SD05_ASPRC</name>
<gene>
    <name evidence="3" type="ORF">EURHEDRAFT_457231</name>
</gene>
<sequence length="465" mass="50684">MLFGYSGSSRPNKTRQSSSASVASHSSNSNSATDRPYKSHPRSHSRGPSTQSTGKSSGAATASTDKLVAAERKIPGVFDFLEEEESEESTSSESDDDDFRGPSNVSRAQSKSTTSPATVGLQLARNPTASRRSTIHDSHNETGSSAARSGNSQDKKGTDYHTTPEAYYPTVRKPALPPSPPKSPEEQKTSKSKPRSRTNTKSSDVSSGYGLIASRLSTPHPDEAQHQLPPLYRRFEHLNHRVLLHLQDEIAQMEEELHVLDEYEEMHRSVTADQEGKNKPTPASRRMDAQAETHSNLHQRRNELLGSIISKTEQYNNALCAYSKVLETLPRASEQDIESYRGWMKKHNPVTATESRFLIHDQDLISVTPRSLPLTGTRIAASANSNSPFPAVVIASTVILLPLLAFSLISEFSGRLLVVTIVAGAVSAFASNSSTGIERLIDAKDGWKCAGGYFGFMTVAAMFIP</sequence>
<dbReference type="GeneID" id="63699539"/>
<keyword evidence="4" id="KW-1185">Reference proteome</keyword>
<dbReference type="PANTHER" id="PTHR34502">
    <property type="entry name" value="DUF6594 DOMAIN-CONTAINING PROTEIN-RELATED"/>
    <property type="match status" value="1"/>
</dbReference>
<feature type="compositionally biased region" description="Polar residues" evidence="1">
    <location>
        <begin position="141"/>
        <end position="152"/>
    </location>
</feature>
<evidence type="ECO:0000313" key="3">
    <source>
        <dbReference type="EMBL" id="EYE94666.1"/>
    </source>
</evidence>
<protein>
    <recommendedName>
        <fullName evidence="2">DUF6594 domain-containing protein</fullName>
    </recommendedName>
</protein>
<dbReference type="HOGENOM" id="CLU_568621_0_0_1"/>
<dbReference type="InterPro" id="IPR046529">
    <property type="entry name" value="DUF6594"/>
</dbReference>
<dbReference type="Pfam" id="PF20237">
    <property type="entry name" value="DUF6594"/>
    <property type="match status" value="1"/>
</dbReference>
<dbReference type="PANTHER" id="PTHR34502:SF6">
    <property type="entry name" value="DUF6594 DOMAIN-CONTAINING PROTEIN"/>
    <property type="match status" value="1"/>
</dbReference>
<organism evidence="3 4">
    <name type="scientific">Aspergillus ruber (strain CBS 135680)</name>
    <dbReference type="NCBI Taxonomy" id="1388766"/>
    <lineage>
        <taxon>Eukaryota</taxon>
        <taxon>Fungi</taxon>
        <taxon>Dikarya</taxon>
        <taxon>Ascomycota</taxon>
        <taxon>Pezizomycotina</taxon>
        <taxon>Eurotiomycetes</taxon>
        <taxon>Eurotiomycetidae</taxon>
        <taxon>Eurotiales</taxon>
        <taxon>Aspergillaceae</taxon>
        <taxon>Aspergillus</taxon>
        <taxon>Aspergillus subgen. Aspergillus</taxon>
    </lineage>
</organism>
<accession>A0A017SD05</accession>
<evidence type="ECO:0000256" key="1">
    <source>
        <dbReference type="SAM" id="MobiDB-lite"/>
    </source>
</evidence>
<dbReference type="AlphaFoldDB" id="A0A017SD05"/>
<feature type="compositionally biased region" description="Basic and acidic residues" evidence="1">
    <location>
        <begin position="268"/>
        <end position="278"/>
    </location>
</feature>
<feature type="compositionally biased region" description="Polar residues" evidence="1">
    <location>
        <begin position="1"/>
        <end position="16"/>
    </location>
</feature>
<dbReference type="EMBL" id="KK088425">
    <property type="protein sequence ID" value="EYE94666.1"/>
    <property type="molecule type" value="Genomic_DNA"/>
</dbReference>